<proteinExistence type="predicted"/>
<feature type="transmembrane region" description="Helical" evidence="1">
    <location>
        <begin position="6"/>
        <end position="27"/>
    </location>
</feature>
<reference evidence="2" key="1">
    <citation type="journal article" date="2021" name="PeerJ">
        <title>Extensive microbial diversity within the chicken gut microbiome revealed by metagenomics and culture.</title>
        <authorList>
            <person name="Gilroy R."/>
            <person name="Ravi A."/>
            <person name="Getino M."/>
            <person name="Pursley I."/>
            <person name="Horton D.L."/>
            <person name="Alikhan N.F."/>
            <person name="Baker D."/>
            <person name="Gharbi K."/>
            <person name="Hall N."/>
            <person name="Watson M."/>
            <person name="Adriaenssens E.M."/>
            <person name="Foster-Nyarko E."/>
            <person name="Jarju S."/>
            <person name="Secka A."/>
            <person name="Antonio M."/>
            <person name="Oren A."/>
            <person name="Chaudhuri R.R."/>
            <person name="La Ragione R."/>
            <person name="Hildebrand F."/>
            <person name="Pallen M.J."/>
        </authorList>
    </citation>
    <scope>NUCLEOTIDE SEQUENCE</scope>
    <source>
        <strain evidence="2">ChiHjej13B12-4958</strain>
    </source>
</reference>
<sequence>MLHALTLALADTLNFLLIGVLIAVGLAQATREKGGRYGAVAGLLVFGDWLGVLSLALLTLLVFDGLGDTVGALVESPVFALLLILTGVLSAVLAWRSGRRVRDGGALAEGGTAAGDGEDGEGAAGAAPAQGNPLVQRIMAPLKKPSPVTVGVGFVLGVVQSATSVPFFAGIAVISAGDFAVATRYLSMIAYASVALSLPFLTALAIGYIRSHPYSRIGRGFATVQDNQEAAARVGGYIVAVLLIGLGLLQLL</sequence>
<keyword evidence="1" id="KW-0472">Membrane</keyword>
<accession>A0A9D2QEH6</accession>
<dbReference type="AlphaFoldDB" id="A0A9D2QEH6"/>
<feature type="transmembrane region" description="Helical" evidence="1">
    <location>
        <begin position="188"/>
        <end position="209"/>
    </location>
</feature>
<feature type="transmembrane region" description="Helical" evidence="1">
    <location>
        <begin position="148"/>
        <end position="176"/>
    </location>
</feature>
<evidence type="ECO:0000313" key="3">
    <source>
        <dbReference type="Proteomes" id="UP000823858"/>
    </source>
</evidence>
<organism evidence="2 3">
    <name type="scientific">Candidatus Corynebacterium faecigallinarum</name>
    <dbReference type="NCBI Taxonomy" id="2838528"/>
    <lineage>
        <taxon>Bacteria</taxon>
        <taxon>Bacillati</taxon>
        <taxon>Actinomycetota</taxon>
        <taxon>Actinomycetes</taxon>
        <taxon>Mycobacteriales</taxon>
        <taxon>Corynebacteriaceae</taxon>
        <taxon>Corynebacterium</taxon>
    </lineage>
</organism>
<comment type="caution">
    <text evidence="2">The sequence shown here is derived from an EMBL/GenBank/DDBJ whole genome shotgun (WGS) entry which is preliminary data.</text>
</comment>
<name>A0A9D2QEH6_9CORY</name>
<protein>
    <recommendedName>
        <fullName evidence="4">Sap, sulfolipid-1-addressing protein</fullName>
    </recommendedName>
</protein>
<feature type="transmembrane region" description="Helical" evidence="1">
    <location>
        <begin position="78"/>
        <end position="95"/>
    </location>
</feature>
<keyword evidence="1" id="KW-0812">Transmembrane</keyword>
<evidence type="ECO:0000256" key="1">
    <source>
        <dbReference type="SAM" id="Phobius"/>
    </source>
</evidence>
<keyword evidence="1" id="KW-1133">Transmembrane helix</keyword>
<feature type="transmembrane region" description="Helical" evidence="1">
    <location>
        <begin position="39"/>
        <end position="63"/>
    </location>
</feature>
<evidence type="ECO:0008006" key="4">
    <source>
        <dbReference type="Google" id="ProtNLM"/>
    </source>
</evidence>
<dbReference type="Proteomes" id="UP000823858">
    <property type="component" value="Unassembled WGS sequence"/>
</dbReference>
<evidence type="ECO:0000313" key="2">
    <source>
        <dbReference type="EMBL" id="HJC85090.1"/>
    </source>
</evidence>
<reference evidence="2" key="2">
    <citation type="submission" date="2021-04" db="EMBL/GenBank/DDBJ databases">
        <authorList>
            <person name="Gilroy R."/>
        </authorList>
    </citation>
    <scope>NUCLEOTIDE SEQUENCE</scope>
    <source>
        <strain evidence="2">ChiHjej13B12-4958</strain>
    </source>
</reference>
<gene>
    <name evidence="2" type="ORF">H9751_06030</name>
</gene>
<feature type="transmembrane region" description="Helical" evidence="1">
    <location>
        <begin position="230"/>
        <end position="251"/>
    </location>
</feature>
<dbReference type="EMBL" id="DWVP01000014">
    <property type="protein sequence ID" value="HJC85090.1"/>
    <property type="molecule type" value="Genomic_DNA"/>
</dbReference>